<evidence type="ECO:0000256" key="3">
    <source>
        <dbReference type="ARBA" id="ARBA00022679"/>
    </source>
</evidence>
<name>A0A7C3HFV1_MEIRU</name>
<gene>
    <name evidence="5" type="ORF">ENS82_12445</name>
</gene>
<accession>A0A7C3HFV1</accession>
<dbReference type="Gene3D" id="3.90.550.10">
    <property type="entry name" value="Spore Coat Polysaccharide Biosynthesis Protein SpsA, Chain A"/>
    <property type="match status" value="1"/>
</dbReference>
<comment type="similarity">
    <text evidence="1">Belongs to the glycosyltransferase 2 family.</text>
</comment>
<dbReference type="EMBL" id="DSWI01000031">
    <property type="protein sequence ID" value="HFG21498.1"/>
    <property type="molecule type" value="Genomic_DNA"/>
</dbReference>
<protein>
    <submittedName>
        <fullName evidence="5">Glycosyltransferase family 2 protein</fullName>
    </submittedName>
</protein>
<keyword evidence="3 5" id="KW-0808">Transferase</keyword>
<reference evidence="5" key="1">
    <citation type="journal article" date="2020" name="mSystems">
        <title>Genome- and Community-Level Interaction Insights into Carbon Utilization and Element Cycling Functions of Hydrothermarchaeota in Hydrothermal Sediment.</title>
        <authorList>
            <person name="Zhou Z."/>
            <person name="Liu Y."/>
            <person name="Xu W."/>
            <person name="Pan J."/>
            <person name="Luo Z.H."/>
            <person name="Li M."/>
        </authorList>
    </citation>
    <scope>NUCLEOTIDE SEQUENCE [LARGE SCALE GENOMIC DNA]</scope>
    <source>
        <strain evidence="5">SpSt-524</strain>
    </source>
</reference>
<dbReference type="SUPFAM" id="SSF53448">
    <property type="entry name" value="Nucleotide-diphospho-sugar transferases"/>
    <property type="match status" value="1"/>
</dbReference>
<sequence length="286" mass="31747">MSSSRITVLLLNWNGWQDSVKCIESLKSLTYPNYEIVVLDNASTDDSVARIREAHPDVTLVETGANLGFAGGNNVGIRYALDRGADYIWLLNNDTVVDCNALTALVENAEADSKVGVIGSVIYDMHVPTRIQAWGGGRVDLWLGISRHFDGPISNEKIDYITGASFLVRSEVFRQIGLLDDCFFMYWEDADFCLRARRAGWKISVASTSKIFHKESASVGQRSSRLDIYFNASAVKFFRRHAPIPLFPILTGVGGRILKRIFKGDWKRAMAVLQGMSNGLVGTRGF</sequence>
<dbReference type="PANTHER" id="PTHR43179">
    <property type="entry name" value="RHAMNOSYLTRANSFERASE WBBL"/>
    <property type="match status" value="1"/>
</dbReference>
<dbReference type="GO" id="GO:0016757">
    <property type="term" value="F:glycosyltransferase activity"/>
    <property type="evidence" value="ECO:0007669"/>
    <property type="project" value="UniProtKB-KW"/>
</dbReference>
<evidence type="ECO:0000256" key="2">
    <source>
        <dbReference type="ARBA" id="ARBA00022676"/>
    </source>
</evidence>
<organism evidence="5">
    <name type="scientific">Meiothermus ruber</name>
    <dbReference type="NCBI Taxonomy" id="277"/>
    <lineage>
        <taxon>Bacteria</taxon>
        <taxon>Thermotogati</taxon>
        <taxon>Deinococcota</taxon>
        <taxon>Deinococci</taxon>
        <taxon>Thermales</taxon>
        <taxon>Thermaceae</taxon>
        <taxon>Meiothermus</taxon>
    </lineage>
</organism>
<evidence type="ECO:0000259" key="4">
    <source>
        <dbReference type="Pfam" id="PF00535"/>
    </source>
</evidence>
<dbReference type="AlphaFoldDB" id="A0A7C3HFV1"/>
<evidence type="ECO:0000313" key="5">
    <source>
        <dbReference type="EMBL" id="HFG21498.1"/>
    </source>
</evidence>
<dbReference type="InterPro" id="IPR001173">
    <property type="entry name" value="Glyco_trans_2-like"/>
</dbReference>
<dbReference type="PANTHER" id="PTHR43179:SF12">
    <property type="entry name" value="GALACTOFURANOSYLTRANSFERASE GLFT2"/>
    <property type="match status" value="1"/>
</dbReference>
<keyword evidence="2" id="KW-0328">Glycosyltransferase</keyword>
<comment type="caution">
    <text evidence="5">The sequence shown here is derived from an EMBL/GenBank/DDBJ whole genome shotgun (WGS) entry which is preliminary data.</text>
</comment>
<evidence type="ECO:0000256" key="1">
    <source>
        <dbReference type="ARBA" id="ARBA00006739"/>
    </source>
</evidence>
<dbReference type="InterPro" id="IPR029044">
    <property type="entry name" value="Nucleotide-diphossugar_trans"/>
</dbReference>
<feature type="domain" description="Glycosyltransferase 2-like" evidence="4">
    <location>
        <begin position="12"/>
        <end position="176"/>
    </location>
</feature>
<proteinExistence type="inferred from homology"/>
<dbReference type="Pfam" id="PF00535">
    <property type="entry name" value="Glycos_transf_2"/>
    <property type="match status" value="1"/>
</dbReference>
<dbReference type="CDD" id="cd04186">
    <property type="entry name" value="GT_2_like_c"/>
    <property type="match status" value="1"/>
</dbReference>